<dbReference type="AlphaFoldDB" id="A0A9N9SEY2"/>
<evidence type="ECO:0000256" key="1">
    <source>
        <dbReference type="SAM" id="Coils"/>
    </source>
</evidence>
<keyword evidence="1" id="KW-0175">Coiled coil</keyword>
<accession>A0A9N9SEY2</accession>
<dbReference type="Proteomes" id="UP001153737">
    <property type="component" value="Chromosome 11"/>
</dbReference>
<protein>
    <recommendedName>
        <fullName evidence="5">Endonuclease-reverse transcriptase</fullName>
    </recommendedName>
</protein>
<organism evidence="3 4">
    <name type="scientific">Phaedon cochleariae</name>
    <name type="common">Mustard beetle</name>
    <dbReference type="NCBI Taxonomy" id="80249"/>
    <lineage>
        <taxon>Eukaryota</taxon>
        <taxon>Metazoa</taxon>
        <taxon>Ecdysozoa</taxon>
        <taxon>Arthropoda</taxon>
        <taxon>Hexapoda</taxon>
        <taxon>Insecta</taxon>
        <taxon>Pterygota</taxon>
        <taxon>Neoptera</taxon>
        <taxon>Endopterygota</taxon>
        <taxon>Coleoptera</taxon>
        <taxon>Polyphaga</taxon>
        <taxon>Cucujiformia</taxon>
        <taxon>Chrysomeloidea</taxon>
        <taxon>Chrysomelidae</taxon>
        <taxon>Chrysomelinae</taxon>
        <taxon>Chrysomelini</taxon>
        <taxon>Phaedon</taxon>
    </lineage>
</organism>
<proteinExistence type="predicted"/>
<feature type="coiled-coil region" evidence="1">
    <location>
        <begin position="37"/>
        <end position="75"/>
    </location>
</feature>
<feature type="compositionally biased region" description="Basic and acidic residues" evidence="2">
    <location>
        <begin position="251"/>
        <end position="264"/>
    </location>
</feature>
<feature type="compositionally biased region" description="Basic residues" evidence="2">
    <location>
        <begin position="265"/>
        <end position="274"/>
    </location>
</feature>
<evidence type="ECO:0000256" key="2">
    <source>
        <dbReference type="SAM" id="MobiDB-lite"/>
    </source>
</evidence>
<evidence type="ECO:0008006" key="5">
    <source>
        <dbReference type="Google" id="ProtNLM"/>
    </source>
</evidence>
<reference evidence="3" key="2">
    <citation type="submission" date="2022-10" db="EMBL/GenBank/DDBJ databases">
        <authorList>
            <consortium name="ENA_rothamsted_submissions"/>
            <consortium name="culmorum"/>
            <person name="King R."/>
        </authorList>
    </citation>
    <scope>NUCLEOTIDE SEQUENCE</scope>
</reference>
<dbReference type="EMBL" id="OU896717">
    <property type="protein sequence ID" value="CAG9814658.1"/>
    <property type="molecule type" value="Genomic_DNA"/>
</dbReference>
<keyword evidence="4" id="KW-1185">Reference proteome</keyword>
<dbReference type="Gene3D" id="3.30.70.1820">
    <property type="entry name" value="L1 transposable element, RRM domain"/>
    <property type="match status" value="1"/>
</dbReference>
<reference evidence="3" key="1">
    <citation type="submission" date="2022-01" db="EMBL/GenBank/DDBJ databases">
        <authorList>
            <person name="King R."/>
        </authorList>
    </citation>
    <scope>NUCLEOTIDE SEQUENCE</scope>
</reference>
<evidence type="ECO:0000313" key="3">
    <source>
        <dbReference type="EMBL" id="CAG9814658.1"/>
    </source>
</evidence>
<feature type="compositionally biased region" description="Polar residues" evidence="2">
    <location>
        <begin position="224"/>
        <end position="237"/>
    </location>
</feature>
<evidence type="ECO:0000313" key="4">
    <source>
        <dbReference type="Proteomes" id="UP001153737"/>
    </source>
</evidence>
<name>A0A9N9SEY2_PHACE</name>
<dbReference type="OrthoDB" id="7395641at2759"/>
<feature type="region of interest" description="Disordered" evidence="2">
    <location>
        <begin position="224"/>
        <end position="274"/>
    </location>
</feature>
<gene>
    <name evidence="3" type="ORF">PHAECO_LOCUS2573</name>
</gene>
<sequence>MYERARGTLIGKKACRREQLCNPFVYLLLSTLIRNGNQEIKNEIKQLRSEFSHEVENINEKINSLQLESDKLKSKVCNLEKKSKKYNLVVYGIKETEPNPIKQVLEIINNTIEVNCDIKDLRDTYRVGRLKEGSIRPIICEVVNYQLKQEILIQSKTHWSVLKQRQIYFSHDYPEDEYKKRKFMNERRKEALARNTPAFFRKNVLVINGKDYTYEDFKLNPQENLTEQGQNTGSITPGVTAAAENKFNFKRKQEEEARNEDLKILKKTTRSQKK</sequence>